<name>A0A2P6RWR4_ROSCH</name>
<gene>
    <name evidence="4" type="ORF">RchiOBHm_Chr2g0138091</name>
</gene>
<dbReference type="PANTHER" id="PTHR42854:SF3">
    <property type="entry name" value="EUKARYOTIC TRANSLATION INITIATION FACTOR 2 SUBUNIT 3-RELATED"/>
    <property type="match status" value="1"/>
</dbReference>
<sequence>MMKLQRNVSFVDCLAHDALMAAMRNGVSIMDGALPLVAANEELPPAQTKEHLATLCNYAS</sequence>
<accession>A0A2P6RWR4</accession>
<dbReference type="PANTHER" id="PTHR42854">
    <property type="entry name" value="EUKARYOTIC TRANSLATION INITIATION FACTOR 2 SUBUNIT 3 FAMILY MEMBER"/>
    <property type="match status" value="1"/>
</dbReference>
<keyword evidence="5" id="KW-1185">Reference proteome</keyword>
<dbReference type="GO" id="GO:0005829">
    <property type="term" value="C:cytosol"/>
    <property type="evidence" value="ECO:0007669"/>
    <property type="project" value="TreeGrafter"/>
</dbReference>
<dbReference type="AlphaFoldDB" id="A0A2P6RWR4"/>
<evidence type="ECO:0000256" key="3">
    <source>
        <dbReference type="ARBA" id="ARBA00023134"/>
    </source>
</evidence>
<evidence type="ECO:0000313" key="4">
    <source>
        <dbReference type="EMBL" id="PRQ50880.1"/>
    </source>
</evidence>
<dbReference type="GO" id="GO:0001731">
    <property type="term" value="P:formation of translation preinitiation complex"/>
    <property type="evidence" value="ECO:0007669"/>
    <property type="project" value="TreeGrafter"/>
</dbReference>
<organism evidence="4 5">
    <name type="scientific">Rosa chinensis</name>
    <name type="common">China rose</name>
    <dbReference type="NCBI Taxonomy" id="74649"/>
    <lineage>
        <taxon>Eukaryota</taxon>
        <taxon>Viridiplantae</taxon>
        <taxon>Streptophyta</taxon>
        <taxon>Embryophyta</taxon>
        <taxon>Tracheophyta</taxon>
        <taxon>Spermatophyta</taxon>
        <taxon>Magnoliopsida</taxon>
        <taxon>eudicotyledons</taxon>
        <taxon>Gunneridae</taxon>
        <taxon>Pentapetalae</taxon>
        <taxon>rosids</taxon>
        <taxon>fabids</taxon>
        <taxon>Rosales</taxon>
        <taxon>Rosaceae</taxon>
        <taxon>Rosoideae</taxon>
        <taxon>Rosoideae incertae sedis</taxon>
        <taxon>Rosa</taxon>
    </lineage>
</organism>
<proteinExistence type="predicted"/>
<dbReference type="InterPro" id="IPR050543">
    <property type="entry name" value="eIF2G"/>
</dbReference>
<dbReference type="GO" id="GO:0016787">
    <property type="term" value="F:hydrolase activity"/>
    <property type="evidence" value="ECO:0007669"/>
    <property type="project" value="UniProtKB-KW"/>
</dbReference>
<comment type="caution">
    <text evidence="4">The sequence shown here is derived from an EMBL/GenBank/DDBJ whole genome shotgun (WGS) entry which is preliminary data.</text>
</comment>
<keyword evidence="3" id="KW-0342">GTP-binding</keyword>
<dbReference type="Gene3D" id="3.40.50.300">
    <property type="entry name" value="P-loop containing nucleotide triphosphate hydrolases"/>
    <property type="match status" value="1"/>
</dbReference>
<dbReference type="InterPro" id="IPR027417">
    <property type="entry name" value="P-loop_NTPase"/>
</dbReference>
<dbReference type="GO" id="GO:0000049">
    <property type="term" value="F:tRNA binding"/>
    <property type="evidence" value="ECO:0007669"/>
    <property type="project" value="TreeGrafter"/>
</dbReference>
<dbReference type="GO" id="GO:0005525">
    <property type="term" value="F:GTP binding"/>
    <property type="evidence" value="ECO:0007669"/>
    <property type="project" value="UniProtKB-KW"/>
</dbReference>
<reference evidence="4 5" key="1">
    <citation type="journal article" date="2018" name="Nat. Genet.">
        <title>The Rosa genome provides new insights in the design of modern roses.</title>
        <authorList>
            <person name="Bendahmane M."/>
        </authorList>
    </citation>
    <scope>NUCLEOTIDE SEQUENCE [LARGE SCALE GENOMIC DNA]</scope>
    <source>
        <strain evidence="5">cv. Old Blush</strain>
    </source>
</reference>
<dbReference type="GO" id="GO:0003743">
    <property type="term" value="F:translation initiation factor activity"/>
    <property type="evidence" value="ECO:0007669"/>
    <property type="project" value="TreeGrafter"/>
</dbReference>
<evidence type="ECO:0000256" key="2">
    <source>
        <dbReference type="ARBA" id="ARBA00022917"/>
    </source>
</evidence>
<dbReference type="Gramene" id="PRQ50880">
    <property type="protein sequence ID" value="PRQ50880"/>
    <property type="gene ID" value="RchiOBHm_Chr2g0138091"/>
</dbReference>
<keyword evidence="2" id="KW-0648">Protein biosynthesis</keyword>
<dbReference type="EMBL" id="PDCK01000040">
    <property type="protein sequence ID" value="PRQ50880.1"/>
    <property type="molecule type" value="Genomic_DNA"/>
</dbReference>
<evidence type="ECO:0000313" key="5">
    <source>
        <dbReference type="Proteomes" id="UP000238479"/>
    </source>
</evidence>
<protein>
    <submittedName>
        <fullName evidence="4">Uncharacterized protein</fullName>
    </submittedName>
</protein>
<dbReference type="Proteomes" id="UP000238479">
    <property type="component" value="Chromosome 2"/>
</dbReference>
<evidence type="ECO:0000256" key="1">
    <source>
        <dbReference type="ARBA" id="ARBA00022741"/>
    </source>
</evidence>
<keyword evidence="1" id="KW-0547">Nucleotide-binding</keyword>
<dbReference type="STRING" id="74649.A0A2P6RWR4"/>
<keyword evidence="4" id="KW-0378">Hydrolase</keyword>
<dbReference type="GO" id="GO:0005850">
    <property type="term" value="C:eukaryotic translation initiation factor 2 complex"/>
    <property type="evidence" value="ECO:0007669"/>
    <property type="project" value="TreeGrafter"/>
</dbReference>